<dbReference type="PRINTS" id="PR00043">
    <property type="entry name" value="LEUZIPPRJUN"/>
</dbReference>
<dbReference type="InterPro" id="IPR002112">
    <property type="entry name" value="Leuzip_Jun"/>
</dbReference>
<sequence length="305" mass="34375">METTFYDDVGKQTMKNMRKNMTLDFNNPQRPSKRQKVSQHNTTLLSSPDLNMLKLASPELEKLIIQQNNGVVTTTPTPTQFIFPKNVTEEQELYARGFVDALAELHNSDSGLSESGASATNGVTSFASPFFPVNIKEEPQTVPSLNGSPPMSPINMESQEKIKLERKRQRNRIAASKCRKRKLERISRLEDKVRILKGENSELGNVVIQTDGVCVICLLFITKITSSDLNDMHRRTALRTINALISRHEYPMSDLCLTLLSPGSGRSVHDFVVERDAQYYNTFSFVNNGMHIFGLQSNDFSTQLD</sequence>
<dbReference type="SUPFAM" id="SSF57959">
    <property type="entry name" value="Leucine zipper domain"/>
    <property type="match status" value="1"/>
</dbReference>
<dbReference type="SMART" id="SM00338">
    <property type="entry name" value="BRLZ"/>
    <property type="match status" value="1"/>
</dbReference>
<dbReference type="PANTHER" id="PTHR11462">
    <property type="entry name" value="JUN TRANSCRIPTION FACTOR-RELATED"/>
    <property type="match status" value="1"/>
</dbReference>
<feature type="domain" description="BZIP" evidence="6">
    <location>
        <begin position="161"/>
        <end position="203"/>
    </location>
</feature>
<dbReference type="STRING" id="126957.T1ITD4"/>
<organism evidence="7 8">
    <name type="scientific">Strigamia maritima</name>
    <name type="common">European centipede</name>
    <name type="synonym">Geophilus maritimus</name>
    <dbReference type="NCBI Taxonomy" id="126957"/>
    <lineage>
        <taxon>Eukaryota</taxon>
        <taxon>Metazoa</taxon>
        <taxon>Ecdysozoa</taxon>
        <taxon>Arthropoda</taxon>
        <taxon>Myriapoda</taxon>
        <taxon>Chilopoda</taxon>
        <taxon>Pleurostigmophora</taxon>
        <taxon>Geophilomorpha</taxon>
        <taxon>Linotaeniidae</taxon>
        <taxon>Strigamia</taxon>
    </lineage>
</organism>
<accession>T1ITD4</accession>
<evidence type="ECO:0000256" key="5">
    <source>
        <dbReference type="SAM" id="MobiDB-lite"/>
    </source>
</evidence>
<keyword evidence="4" id="KW-0804">Transcription</keyword>
<dbReference type="InterPro" id="IPR046347">
    <property type="entry name" value="bZIP_sf"/>
</dbReference>
<dbReference type="GO" id="GO:0042127">
    <property type="term" value="P:regulation of cell population proliferation"/>
    <property type="evidence" value="ECO:0007669"/>
    <property type="project" value="TreeGrafter"/>
</dbReference>
<dbReference type="EnsemblMetazoa" id="SMAR004380-RA">
    <property type="protein sequence ID" value="SMAR004380-PA"/>
    <property type="gene ID" value="SMAR004380"/>
</dbReference>
<dbReference type="Proteomes" id="UP000014500">
    <property type="component" value="Unassembled WGS sequence"/>
</dbReference>
<protein>
    <recommendedName>
        <fullName evidence="6">BZIP domain-containing protein</fullName>
    </recommendedName>
</protein>
<dbReference type="Pfam" id="PF03957">
    <property type="entry name" value="Jun"/>
    <property type="match status" value="1"/>
</dbReference>
<dbReference type="GO" id="GO:0051726">
    <property type="term" value="P:regulation of cell cycle"/>
    <property type="evidence" value="ECO:0007669"/>
    <property type="project" value="TreeGrafter"/>
</dbReference>
<dbReference type="CDD" id="cd14696">
    <property type="entry name" value="bZIP_Jun"/>
    <property type="match status" value="1"/>
</dbReference>
<dbReference type="GO" id="GO:0000981">
    <property type="term" value="F:DNA-binding transcription factor activity, RNA polymerase II-specific"/>
    <property type="evidence" value="ECO:0007669"/>
    <property type="project" value="TreeGrafter"/>
</dbReference>
<evidence type="ECO:0000256" key="3">
    <source>
        <dbReference type="ARBA" id="ARBA00023125"/>
    </source>
</evidence>
<evidence type="ECO:0000259" key="6">
    <source>
        <dbReference type="PROSITE" id="PS50217"/>
    </source>
</evidence>
<reference evidence="7" key="2">
    <citation type="submission" date="2015-02" db="UniProtKB">
        <authorList>
            <consortium name="EnsemblMetazoa"/>
        </authorList>
    </citation>
    <scope>IDENTIFICATION</scope>
</reference>
<reference evidence="8" key="1">
    <citation type="submission" date="2011-05" db="EMBL/GenBank/DDBJ databases">
        <authorList>
            <person name="Richards S.R."/>
            <person name="Qu J."/>
            <person name="Jiang H."/>
            <person name="Jhangiani S.N."/>
            <person name="Agravi P."/>
            <person name="Goodspeed R."/>
            <person name="Gross S."/>
            <person name="Mandapat C."/>
            <person name="Jackson L."/>
            <person name="Mathew T."/>
            <person name="Pu L."/>
            <person name="Thornton R."/>
            <person name="Saada N."/>
            <person name="Wilczek-Boney K.B."/>
            <person name="Lee S."/>
            <person name="Kovar C."/>
            <person name="Wu Y."/>
            <person name="Scherer S.E."/>
            <person name="Worley K.C."/>
            <person name="Muzny D.M."/>
            <person name="Gibbs R."/>
        </authorList>
    </citation>
    <scope>NUCLEOTIDE SEQUENCE</scope>
    <source>
        <strain evidence="8">Brora</strain>
    </source>
</reference>
<dbReference type="PANTHER" id="PTHR11462:SF35">
    <property type="entry name" value="TRANSCRIPTION FACTOR JRA"/>
    <property type="match status" value="1"/>
</dbReference>
<dbReference type="GO" id="GO:0000978">
    <property type="term" value="F:RNA polymerase II cis-regulatory region sequence-specific DNA binding"/>
    <property type="evidence" value="ECO:0007669"/>
    <property type="project" value="TreeGrafter"/>
</dbReference>
<dbReference type="EMBL" id="JH431477">
    <property type="status" value="NOT_ANNOTATED_CDS"/>
    <property type="molecule type" value="Genomic_DNA"/>
</dbReference>
<evidence type="ECO:0000313" key="7">
    <source>
        <dbReference type="EnsemblMetazoa" id="SMAR004380-PA"/>
    </source>
</evidence>
<dbReference type="GO" id="GO:0005667">
    <property type="term" value="C:transcription regulator complex"/>
    <property type="evidence" value="ECO:0007669"/>
    <property type="project" value="TreeGrafter"/>
</dbReference>
<evidence type="ECO:0000256" key="1">
    <source>
        <dbReference type="ARBA" id="ARBA00006882"/>
    </source>
</evidence>
<dbReference type="eggNOG" id="KOG0837">
    <property type="taxonomic scope" value="Eukaryota"/>
</dbReference>
<comment type="similarity">
    <text evidence="1">Belongs to the bZIP family. Jun subfamily.</text>
</comment>
<keyword evidence="2" id="KW-0805">Transcription regulation</keyword>
<dbReference type="Pfam" id="PF00170">
    <property type="entry name" value="bZIP_1"/>
    <property type="match status" value="1"/>
</dbReference>
<proteinExistence type="inferred from homology"/>
<dbReference type="PhylomeDB" id="T1ITD4"/>
<keyword evidence="8" id="KW-1185">Reference proteome</keyword>
<dbReference type="Gene3D" id="1.20.5.170">
    <property type="match status" value="1"/>
</dbReference>
<dbReference type="InterPro" id="IPR005643">
    <property type="entry name" value="JNK"/>
</dbReference>
<dbReference type="PROSITE" id="PS50217">
    <property type="entry name" value="BZIP"/>
    <property type="match status" value="1"/>
</dbReference>
<feature type="region of interest" description="Disordered" evidence="5">
    <location>
        <begin position="23"/>
        <end position="43"/>
    </location>
</feature>
<evidence type="ECO:0000313" key="8">
    <source>
        <dbReference type="Proteomes" id="UP000014500"/>
    </source>
</evidence>
<dbReference type="InterPro" id="IPR004827">
    <property type="entry name" value="bZIP"/>
</dbReference>
<dbReference type="HOGENOM" id="CLU_913139_0_0_1"/>
<evidence type="ECO:0000256" key="4">
    <source>
        <dbReference type="ARBA" id="ARBA00023163"/>
    </source>
</evidence>
<keyword evidence="3" id="KW-0238">DNA-binding</keyword>
<dbReference type="PROSITE" id="PS00036">
    <property type="entry name" value="BZIP_BASIC"/>
    <property type="match status" value="1"/>
</dbReference>
<dbReference type="AlphaFoldDB" id="T1ITD4"/>
<dbReference type="InterPro" id="IPR050946">
    <property type="entry name" value="AP-1_TF_bZIP"/>
</dbReference>
<evidence type="ECO:0000256" key="2">
    <source>
        <dbReference type="ARBA" id="ARBA00023015"/>
    </source>
</evidence>
<name>T1ITD4_STRMM</name>